<evidence type="ECO:0000256" key="1">
    <source>
        <dbReference type="SAM" id="Phobius"/>
    </source>
</evidence>
<feature type="transmembrane region" description="Helical" evidence="1">
    <location>
        <begin position="47"/>
        <end position="71"/>
    </location>
</feature>
<dbReference type="AlphaFoldDB" id="A0AB39UZ18"/>
<feature type="transmembrane region" description="Helical" evidence="1">
    <location>
        <begin position="130"/>
        <end position="155"/>
    </location>
</feature>
<dbReference type="InterPro" id="IPR018639">
    <property type="entry name" value="DUF2062"/>
</dbReference>
<protein>
    <submittedName>
        <fullName evidence="3">DUF2062 domain-containing protein</fullName>
    </submittedName>
</protein>
<dbReference type="PANTHER" id="PTHR40547:SF1">
    <property type="entry name" value="SLL0298 PROTEIN"/>
    <property type="match status" value="1"/>
</dbReference>
<gene>
    <name evidence="3" type="ORF">AAIA72_04720</name>
</gene>
<keyword evidence="1" id="KW-1133">Transmembrane helix</keyword>
<organism evidence="3">
    <name type="scientific">Thermohahella caldifontis</name>
    <dbReference type="NCBI Taxonomy" id="3142973"/>
    <lineage>
        <taxon>Bacteria</taxon>
        <taxon>Pseudomonadati</taxon>
        <taxon>Pseudomonadota</taxon>
        <taxon>Gammaproteobacteria</taxon>
        <taxon>Oceanospirillales</taxon>
        <taxon>Hahellaceae</taxon>
        <taxon>Thermohahella</taxon>
    </lineage>
</organism>
<dbReference type="RefSeq" id="WP_369602272.1">
    <property type="nucleotide sequence ID" value="NZ_CP154858.1"/>
</dbReference>
<name>A0AB39UZ18_9GAMM</name>
<reference evidence="3" key="1">
    <citation type="submission" date="2024-05" db="EMBL/GenBank/DDBJ databases">
        <title>Genome sequencing of novel strain.</title>
        <authorList>
            <person name="Ganbat D."/>
            <person name="Ganbat S."/>
            <person name="Lee S.-J."/>
        </authorList>
    </citation>
    <scope>NUCLEOTIDE SEQUENCE</scope>
    <source>
        <strain evidence="3">SMD15-11</strain>
    </source>
</reference>
<feature type="domain" description="DUF2062" evidence="2">
    <location>
        <begin position="23"/>
        <end position="163"/>
    </location>
</feature>
<dbReference type="EMBL" id="CP154858">
    <property type="protein sequence ID" value="XDT73278.1"/>
    <property type="molecule type" value="Genomic_DNA"/>
</dbReference>
<dbReference type="Pfam" id="PF09835">
    <property type="entry name" value="DUF2062"/>
    <property type="match status" value="1"/>
</dbReference>
<dbReference type="KEGG" id="tcd:AAIA72_04720"/>
<evidence type="ECO:0000259" key="2">
    <source>
        <dbReference type="Pfam" id="PF09835"/>
    </source>
</evidence>
<proteinExistence type="predicted"/>
<evidence type="ECO:0000313" key="3">
    <source>
        <dbReference type="EMBL" id="XDT73278.1"/>
    </source>
</evidence>
<dbReference type="PANTHER" id="PTHR40547">
    <property type="entry name" value="SLL0298 PROTEIN"/>
    <property type="match status" value="1"/>
</dbReference>
<keyword evidence="1" id="KW-0472">Membrane</keyword>
<accession>A0AB39UZ18</accession>
<sequence length="173" mass="20622">MPKNLIKKYMPHPDKIREIKSLHFLGDVLHEPNLWHINRYSVRRAMLIGLFWAFIPMPFQMVASALCAIRFNANLPISVALVWITNPLTMPPIFYFNYVFGSWLLQMPPHDYHFELTWHWFTQNLADIGIPLYFGSVVLGLVFGATSYLVVDWLWRRKIRHDWLRRQSRKRQG</sequence>
<keyword evidence="1" id="KW-0812">Transmembrane</keyword>